<feature type="transmembrane region" description="Helical" evidence="1">
    <location>
        <begin position="6"/>
        <end position="24"/>
    </location>
</feature>
<keyword evidence="1" id="KW-1133">Transmembrane helix</keyword>
<keyword evidence="4" id="KW-1185">Reference proteome</keyword>
<dbReference type="PANTHER" id="PTHR36834">
    <property type="entry name" value="MEMBRANE PROTEIN-RELATED"/>
    <property type="match status" value="1"/>
</dbReference>
<comment type="caution">
    <text evidence="3">The sequence shown here is derived from an EMBL/GenBank/DDBJ whole genome shotgun (WGS) entry which is preliminary data.</text>
</comment>
<feature type="transmembrane region" description="Helical" evidence="1">
    <location>
        <begin position="33"/>
        <end position="54"/>
    </location>
</feature>
<keyword evidence="1" id="KW-0812">Transmembrane</keyword>
<keyword evidence="1" id="KW-0472">Membrane</keyword>
<evidence type="ECO:0000256" key="1">
    <source>
        <dbReference type="SAM" id="Phobius"/>
    </source>
</evidence>
<dbReference type="EMBL" id="JAUHLN010000004">
    <property type="protein sequence ID" value="MDN4074911.1"/>
    <property type="molecule type" value="Genomic_DNA"/>
</dbReference>
<dbReference type="Proteomes" id="UP001168694">
    <property type="component" value="Unassembled WGS sequence"/>
</dbReference>
<evidence type="ECO:0000313" key="3">
    <source>
        <dbReference type="EMBL" id="MDN4074911.1"/>
    </source>
</evidence>
<dbReference type="Pfam" id="PF04892">
    <property type="entry name" value="VanZ"/>
    <property type="match status" value="1"/>
</dbReference>
<reference evidence="3" key="1">
    <citation type="submission" date="2023-06" db="EMBL/GenBank/DDBJ databases">
        <title>Draft Genome Sequences of Representative Paenibacillus Polymyxa, Bacillus cereus, Fictibacillus sp., and Brevibacillus agri Strains Isolated from Amazonian Dark Earth.</title>
        <authorList>
            <person name="Pellegrinetti T.A."/>
            <person name="Cunha I.C.M."/>
            <person name="Chaves M.G."/>
            <person name="Freitas A.S."/>
            <person name="Silva A.V.R."/>
            <person name="Tsai S.M."/>
            <person name="Mendes L.W."/>
        </authorList>
    </citation>
    <scope>NUCLEOTIDE SEQUENCE</scope>
    <source>
        <strain evidence="3">CENA-BCM004</strain>
    </source>
</reference>
<dbReference type="InterPro" id="IPR006976">
    <property type="entry name" value="VanZ-like"/>
</dbReference>
<protein>
    <submittedName>
        <fullName evidence="3">VanZ family protein</fullName>
    </submittedName>
</protein>
<evidence type="ECO:0000313" key="4">
    <source>
        <dbReference type="Proteomes" id="UP001168694"/>
    </source>
</evidence>
<proteinExistence type="predicted"/>
<dbReference type="PANTHER" id="PTHR36834:SF1">
    <property type="entry name" value="INTEGRAL MEMBRANE PROTEIN"/>
    <property type="match status" value="1"/>
</dbReference>
<organism evidence="3 4">
    <name type="scientific">Fictibacillus terranigra</name>
    <dbReference type="NCBI Taxonomy" id="3058424"/>
    <lineage>
        <taxon>Bacteria</taxon>
        <taxon>Bacillati</taxon>
        <taxon>Bacillota</taxon>
        <taxon>Bacilli</taxon>
        <taxon>Bacillales</taxon>
        <taxon>Fictibacillaceae</taxon>
        <taxon>Fictibacillus</taxon>
    </lineage>
</organism>
<gene>
    <name evidence="3" type="ORF">QYF49_18205</name>
</gene>
<sequence length="190" mass="21439">MLNGVFPSIVIIICFALIFGSKFLKRSITGLQFFYWMIVGLYVAGLVSVTLFPFPYQKFLIDTMIEDKLGLPNNYIPFNGIKEAIQTGYYPVIIKQIGGNILLFIPLGFALPILYSNIKKKKVILISFLVSLTIETTQLIAGKLIGYNYRAFDVDDLMMNTLGAFIGLIIFKLLFTFLKKNNLLINQKSA</sequence>
<dbReference type="InterPro" id="IPR053150">
    <property type="entry name" value="Teicoplanin_resist-assoc"/>
</dbReference>
<evidence type="ECO:0000259" key="2">
    <source>
        <dbReference type="Pfam" id="PF04892"/>
    </source>
</evidence>
<feature type="transmembrane region" description="Helical" evidence="1">
    <location>
        <begin position="97"/>
        <end position="116"/>
    </location>
</feature>
<dbReference type="RefSeq" id="WP_290401037.1">
    <property type="nucleotide sequence ID" value="NZ_JAUHLN010000004.1"/>
</dbReference>
<accession>A0ABT8EAG0</accession>
<feature type="domain" description="VanZ-like" evidence="2">
    <location>
        <begin position="41"/>
        <end position="174"/>
    </location>
</feature>
<name>A0ABT8EAG0_9BACL</name>
<feature type="transmembrane region" description="Helical" evidence="1">
    <location>
        <begin position="157"/>
        <end position="178"/>
    </location>
</feature>
<feature type="transmembrane region" description="Helical" evidence="1">
    <location>
        <begin position="123"/>
        <end position="145"/>
    </location>
</feature>